<dbReference type="NCBIfam" id="NF006767">
    <property type="entry name" value="PRK09289.1"/>
    <property type="match status" value="1"/>
</dbReference>
<evidence type="ECO:0000256" key="4">
    <source>
        <dbReference type="ARBA" id="ARBA00012827"/>
    </source>
</evidence>
<evidence type="ECO:0000256" key="1">
    <source>
        <dbReference type="ARBA" id="ARBA00000968"/>
    </source>
</evidence>
<dbReference type="InterPro" id="IPR023366">
    <property type="entry name" value="ATP_synth_asu-like_sf"/>
</dbReference>
<evidence type="ECO:0000256" key="5">
    <source>
        <dbReference type="ARBA" id="ARBA00013950"/>
    </source>
</evidence>
<dbReference type="SUPFAM" id="SSF63380">
    <property type="entry name" value="Riboflavin synthase domain-like"/>
    <property type="match status" value="2"/>
</dbReference>
<dbReference type="PIRSF" id="PIRSF000498">
    <property type="entry name" value="Riboflavin_syn_A"/>
    <property type="match status" value="1"/>
</dbReference>
<dbReference type="KEGG" id="taqu:KDW03_08865"/>
<keyword evidence="13" id="KW-1185">Reference proteome</keyword>
<feature type="repeat" description="Lumazine-binding" evidence="10">
    <location>
        <begin position="1"/>
        <end position="98"/>
    </location>
</feature>
<comment type="function">
    <text evidence="2">Catalyzes the dismutation of two molecules of 6,7-dimethyl-8-ribityllumazine, resulting in the formation of riboflavin and 5-amino-6-(D-ribitylamino)uracil.</text>
</comment>
<dbReference type="InterPro" id="IPR001783">
    <property type="entry name" value="Lumazine-bd"/>
</dbReference>
<dbReference type="Pfam" id="PF00677">
    <property type="entry name" value="Lum_binding"/>
    <property type="match status" value="2"/>
</dbReference>
<organism evidence="12 13">
    <name type="scientific">Thermospira aquatica</name>
    <dbReference type="NCBI Taxonomy" id="2828656"/>
    <lineage>
        <taxon>Bacteria</taxon>
        <taxon>Pseudomonadati</taxon>
        <taxon>Spirochaetota</taxon>
        <taxon>Spirochaetia</taxon>
        <taxon>Brevinematales</taxon>
        <taxon>Thermospiraceae</taxon>
        <taxon>Thermospira</taxon>
    </lineage>
</organism>
<dbReference type="NCBIfam" id="TIGR00187">
    <property type="entry name" value="ribE"/>
    <property type="match status" value="1"/>
</dbReference>
<comment type="catalytic activity">
    <reaction evidence="1">
        <text>2 6,7-dimethyl-8-(1-D-ribityl)lumazine + H(+) = 5-amino-6-(D-ribitylamino)uracil + riboflavin</text>
        <dbReference type="Rhea" id="RHEA:20772"/>
        <dbReference type="ChEBI" id="CHEBI:15378"/>
        <dbReference type="ChEBI" id="CHEBI:15934"/>
        <dbReference type="ChEBI" id="CHEBI:57986"/>
        <dbReference type="ChEBI" id="CHEBI:58201"/>
        <dbReference type="EC" id="2.5.1.9"/>
    </reaction>
</comment>
<evidence type="ECO:0000256" key="10">
    <source>
        <dbReference type="PROSITE-ProRule" id="PRU00524"/>
    </source>
</evidence>
<feature type="domain" description="Lumazine-binding" evidence="11">
    <location>
        <begin position="1"/>
        <end position="98"/>
    </location>
</feature>
<dbReference type="CDD" id="cd00402">
    <property type="entry name" value="Riboflavin_synthase_like"/>
    <property type="match status" value="1"/>
</dbReference>
<reference evidence="12" key="2">
    <citation type="submission" date="2022-06" db="EMBL/GenBank/DDBJ databases">
        <title>Thermospira aquatica gen. nov., sp. nov.</title>
        <authorList>
            <person name="Ben Ali Gam Z."/>
            <person name="Labat M."/>
        </authorList>
    </citation>
    <scope>NUCLEOTIDE SEQUENCE</scope>
    <source>
        <strain evidence="12">F1F22</strain>
    </source>
</reference>
<keyword evidence="6" id="KW-0686">Riboflavin biosynthesis</keyword>
<dbReference type="RefSeq" id="WP_271434727.1">
    <property type="nucleotide sequence ID" value="NZ_CP073355.1"/>
</dbReference>
<reference evidence="12" key="1">
    <citation type="submission" date="2021-04" db="EMBL/GenBank/DDBJ databases">
        <authorList>
            <person name="Postec A."/>
        </authorList>
    </citation>
    <scope>NUCLEOTIDE SEQUENCE</scope>
    <source>
        <strain evidence="12">F1F22</strain>
    </source>
</reference>
<dbReference type="PANTHER" id="PTHR21098">
    <property type="entry name" value="RIBOFLAVIN SYNTHASE ALPHA CHAIN"/>
    <property type="match status" value="1"/>
</dbReference>
<feature type="domain" description="Lumazine-binding" evidence="11">
    <location>
        <begin position="99"/>
        <end position="195"/>
    </location>
</feature>
<dbReference type="Gene3D" id="2.40.30.20">
    <property type="match status" value="2"/>
</dbReference>
<dbReference type="PANTHER" id="PTHR21098:SF12">
    <property type="entry name" value="RIBOFLAVIN SYNTHASE"/>
    <property type="match status" value="1"/>
</dbReference>
<accession>A0AAX3BBJ6</accession>
<name>A0AAX3BBJ6_9SPIR</name>
<evidence type="ECO:0000256" key="8">
    <source>
        <dbReference type="ARBA" id="ARBA00022737"/>
    </source>
</evidence>
<dbReference type="FunFam" id="2.40.30.20:FF:000004">
    <property type="entry name" value="Riboflavin synthase, alpha subunit"/>
    <property type="match status" value="1"/>
</dbReference>
<dbReference type="InterPro" id="IPR026017">
    <property type="entry name" value="Lumazine-bd_dom"/>
</dbReference>
<dbReference type="GO" id="GO:0009231">
    <property type="term" value="P:riboflavin biosynthetic process"/>
    <property type="evidence" value="ECO:0007669"/>
    <property type="project" value="UniProtKB-KW"/>
</dbReference>
<evidence type="ECO:0000256" key="2">
    <source>
        <dbReference type="ARBA" id="ARBA00002803"/>
    </source>
</evidence>
<protein>
    <recommendedName>
        <fullName evidence="5 9">Riboflavin synthase</fullName>
        <ecNumber evidence="4 9">2.5.1.9</ecNumber>
    </recommendedName>
</protein>
<evidence type="ECO:0000259" key="11">
    <source>
        <dbReference type="PROSITE" id="PS51177"/>
    </source>
</evidence>
<dbReference type="AlphaFoldDB" id="A0AAX3BBJ6"/>
<proteinExistence type="predicted"/>
<dbReference type="Proteomes" id="UP001056539">
    <property type="component" value="Chromosome"/>
</dbReference>
<evidence type="ECO:0000256" key="7">
    <source>
        <dbReference type="ARBA" id="ARBA00022679"/>
    </source>
</evidence>
<dbReference type="PROSITE" id="PS51177">
    <property type="entry name" value="LUMAZINE_BIND"/>
    <property type="match status" value="2"/>
</dbReference>
<feature type="repeat" description="Lumazine-binding" evidence="10">
    <location>
        <begin position="99"/>
        <end position="195"/>
    </location>
</feature>
<evidence type="ECO:0000256" key="3">
    <source>
        <dbReference type="ARBA" id="ARBA00004887"/>
    </source>
</evidence>
<dbReference type="GO" id="GO:0004746">
    <property type="term" value="F:riboflavin synthase activity"/>
    <property type="evidence" value="ECO:0007669"/>
    <property type="project" value="UniProtKB-UniRule"/>
</dbReference>
<comment type="pathway">
    <text evidence="3">Cofactor biosynthesis; riboflavin biosynthesis; riboflavin from 2-hydroxy-3-oxobutyl phosphate and 5-amino-6-(D-ribitylamino)uracil: step 2/2.</text>
</comment>
<evidence type="ECO:0000256" key="9">
    <source>
        <dbReference type="NCBIfam" id="TIGR00187"/>
    </source>
</evidence>
<evidence type="ECO:0000313" key="13">
    <source>
        <dbReference type="Proteomes" id="UP001056539"/>
    </source>
</evidence>
<evidence type="ECO:0000256" key="6">
    <source>
        <dbReference type="ARBA" id="ARBA00022619"/>
    </source>
</evidence>
<dbReference type="InterPro" id="IPR017938">
    <property type="entry name" value="Riboflavin_synthase-like_b-brl"/>
</dbReference>
<gene>
    <name evidence="12" type="ORF">KDW03_08865</name>
</gene>
<keyword evidence="7 12" id="KW-0808">Transferase</keyword>
<evidence type="ECO:0000313" key="12">
    <source>
        <dbReference type="EMBL" id="URA09593.1"/>
    </source>
</evidence>
<keyword evidence="8" id="KW-0677">Repeat</keyword>
<dbReference type="EC" id="2.5.1.9" evidence="4 9"/>
<sequence>MFTGIIRYQGKIVQLKPASGGKRFVVETVSEVVDALEEGITSIALDGSCHTVERKDRNCFEVYSSFETLERTTLGEATVGRKLNLELPVTPSSFLDGHIVMGHVDGIGRIVSLRSKGEAALYRFSLSPELARYLVEKDSIAIDGISLTIFDIEGEVFSVAVIPQTLSHTTLASKREGDEVNIEVHLLAKYGIEFAIRQKKREIALKEWLSS</sequence>
<dbReference type="EMBL" id="CP073355">
    <property type="protein sequence ID" value="URA09593.1"/>
    <property type="molecule type" value="Genomic_DNA"/>
</dbReference>